<evidence type="ECO:0000256" key="1">
    <source>
        <dbReference type="ARBA" id="ARBA00001974"/>
    </source>
</evidence>
<dbReference type="PANTHER" id="PTHR43014">
    <property type="entry name" value="MERCURIC REDUCTASE"/>
    <property type="match status" value="1"/>
</dbReference>
<evidence type="ECO:0000256" key="4">
    <source>
        <dbReference type="ARBA" id="ARBA00022827"/>
    </source>
</evidence>
<dbReference type="PRINTS" id="PR00411">
    <property type="entry name" value="PNDRDTASEI"/>
</dbReference>
<dbReference type="Pfam" id="PF02852">
    <property type="entry name" value="Pyr_redox_dim"/>
    <property type="match status" value="1"/>
</dbReference>
<dbReference type="Proteomes" id="UP001501585">
    <property type="component" value="Unassembled WGS sequence"/>
</dbReference>
<dbReference type="Gene3D" id="3.30.390.30">
    <property type="match status" value="1"/>
</dbReference>
<dbReference type="EMBL" id="BAAAPC010000017">
    <property type="protein sequence ID" value="GAA2007272.1"/>
    <property type="molecule type" value="Genomic_DNA"/>
</dbReference>
<keyword evidence="4" id="KW-0274">FAD</keyword>
<dbReference type="SUPFAM" id="SSF51905">
    <property type="entry name" value="FAD/NAD(P)-binding domain"/>
    <property type="match status" value="1"/>
</dbReference>
<dbReference type="PIRSF" id="PIRSF000350">
    <property type="entry name" value="Mercury_reductase_MerA"/>
    <property type="match status" value="1"/>
</dbReference>
<name>A0ABN2TGU9_9ACTN</name>
<evidence type="ECO:0000259" key="6">
    <source>
        <dbReference type="Pfam" id="PF07992"/>
    </source>
</evidence>
<accession>A0ABN2TGU9</accession>
<evidence type="ECO:0000256" key="3">
    <source>
        <dbReference type="ARBA" id="ARBA00022630"/>
    </source>
</evidence>
<dbReference type="Gene3D" id="3.50.50.60">
    <property type="entry name" value="FAD/NAD(P)-binding domain"/>
    <property type="match status" value="2"/>
</dbReference>
<dbReference type="InterPro" id="IPR036188">
    <property type="entry name" value="FAD/NAD-bd_sf"/>
</dbReference>
<comment type="similarity">
    <text evidence="2">Belongs to the class-I pyridine nucleotide-disulfide oxidoreductase family.</text>
</comment>
<protein>
    <submittedName>
        <fullName evidence="7">FAD-dependent oxidoreductase</fullName>
    </submittedName>
</protein>
<reference evidence="8" key="1">
    <citation type="journal article" date="2019" name="Int. J. Syst. Evol. Microbiol.">
        <title>The Global Catalogue of Microorganisms (GCM) 10K type strain sequencing project: providing services to taxonomists for standard genome sequencing and annotation.</title>
        <authorList>
            <consortium name="The Broad Institute Genomics Platform"/>
            <consortium name="The Broad Institute Genome Sequencing Center for Infectious Disease"/>
            <person name="Wu L."/>
            <person name="Ma J."/>
        </authorList>
    </citation>
    <scope>NUCLEOTIDE SEQUENCE [LARGE SCALE GENOMIC DNA]</scope>
    <source>
        <strain evidence="8">JCM 15313</strain>
    </source>
</reference>
<keyword evidence="8" id="KW-1185">Reference proteome</keyword>
<proteinExistence type="inferred from homology"/>
<evidence type="ECO:0000313" key="8">
    <source>
        <dbReference type="Proteomes" id="UP001501585"/>
    </source>
</evidence>
<dbReference type="PRINTS" id="PR00368">
    <property type="entry name" value="FADPNR"/>
</dbReference>
<sequence length="458" mass="48206">MKHDLLVIGGGSAGLAAARTAVARGARPLMVTDGPPGGDCTFTGCVPSKTLIEAAARDDDFATGIRRVREAVARIAGTEDETALAGEGIEVLRGRAVFRSPREAEVEGRVLAANRVVIATGSEPRIPPIRGLDDLDYLTTDTVFELDALPRRLAVLGGGAIGCELAQAFARFGAEVTVVEAQERLLPGEDAEASRVLADRFKAEGITVRTGVSAARARQLEGRCRLEFDGGEPVATDRVLVAVGRAPVTAGLGLRAAGVAVEENGAIRTDDHLATTSPPGIYAAGDVTGRSLFTHAAHLMGRIATDNALRKGRRRRFLASSIPRVIFTSPEVAQVGPTEEQAARTDSDARMAYLPMSEVDRAIAAGRTDGFVKIIAARRPWLGTLGGGRVLGATIVGERAGELIHEIALARQTGMFTGRLAQTTHAYPTHAVAVQQAAAQFFTEYGGRRAHLVRSSAD</sequence>
<evidence type="ECO:0000256" key="2">
    <source>
        <dbReference type="ARBA" id="ARBA00007532"/>
    </source>
</evidence>
<organism evidence="7 8">
    <name type="scientific">Nocardiopsis rhodophaea</name>
    <dbReference type="NCBI Taxonomy" id="280238"/>
    <lineage>
        <taxon>Bacteria</taxon>
        <taxon>Bacillati</taxon>
        <taxon>Actinomycetota</taxon>
        <taxon>Actinomycetes</taxon>
        <taxon>Streptosporangiales</taxon>
        <taxon>Nocardiopsidaceae</taxon>
        <taxon>Nocardiopsis</taxon>
    </lineage>
</organism>
<comment type="cofactor">
    <cofactor evidence="1">
        <name>FAD</name>
        <dbReference type="ChEBI" id="CHEBI:57692"/>
    </cofactor>
</comment>
<dbReference type="RefSeq" id="WP_344164256.1">
    <property type="nucleotide sequence ID" value="NZ_BAAAPC010000017.1"/>
</dbReference>
<dbReference type="Pfam" id="PF07992">
    <property type="entry name" value="Pyr_redox_2"/>
    <property type="match status" value="1"/>
</dbReference>
<comment type="caution">
    <text evidence="7">The sequence shown here is derived from an EMBL/GenBank/DDBJ whole genome shotgun (WGS) entry which is preliminary data.</text>
</comment>
<dbReference type="SUPFAM" id="SSF55424">
    <property type="entry name" value="FAD/NAD-linked reductases, dimerisation (C-terminal) domain"/>
    <property type="match status" value="1"/>
</dbReference>
<gene>
    <name evidence="7" type="ORF">GCM10009799_38550</name>
</gene>
<evidence type="ECO:0000313" key="7">
    <source>
        <dbReference type="EMBL" id="GAA2007272.1"/>
    </source>
</evidence>
<dbReference type="InterPro" id="IPR004099">
    <property type="entry name" value="Pyr_nucl-diS_OxRdtase_dimer"/>
</dbReference>
<dbReference type="PANTHER" id="PTHR43014:SF2">
    <property type="entry name" value="MERCURIC REDUCTASE"/>
    <property type="match status" value="1"/>
</dbReference>
<keyword evidence="3" id="KW-0285">Flavoprotein</keyword>
<dbReference type="InterPro" id="IPR016156">
    <property type="entry name" value="FAD/NAD-linked_Rdtase_dimer_sf"/>
</dbReference>
<feature type="domain" description="FAD/NAD(P)-binding" evidence="6">
    <location>
        <begin position="4"/>
        <end position="301"/>
    </location>
</feature>
<dbReference type="InterPro" id="IPR001100">
    <property type="entry name" value="Pyr_nuc-diS_OxRdtase"/>
</dbReference>
<evidence type="ECO:0000259" key="5">
    <source>
        <dbReference type="Pfam" id="PF02852"/>
    </source>
</evidence>
<dbReference type="InterPro" id="IPR023753">
    <property type="entry name" value="FAD/NAD-binding_dom"/>
</dbReference>
<feature type="domain" description="Pyridine nucleotide-disulphide oxidoreductase dimerisation" evidence="5">
    <location>
        <begin position="322"/>
        <end position="437"/>
    </location>
</feature>